<evidence type="ECO:0000256" key="1">
    <source>
        <dbReference type="ARBA" id="ARBA00006594"/>
    </source>
</evidence>
<evidence type="ECO:0000313" key="9">
    <source>
        <dbReference type="EMBL" id="KPH82148.1"/>
    </source>
</evidence>
<dbReference type="AlphaFoldDB" id="A0A0N1N2Q0"/>
<dbReference type="SUPFAM" id="SSF53335">
    <property type="entry name" value="S-adenosyl-L-methionine-dependent methyltransferases"/>
    <property type="match status" value="1"/>
</dbReference>
<accession>A0A0N1N2Q0</accession>
<keyword evidence="4" id="KW-0808">Transferase</keyword>
<comment type="caution">
    <text evidence="9">The sequence shown here is derived from an EMBL/GenBank/DDBJ whole genome shotgun (WGS) entry which is preliminary data.</text>
</comment>
<comment type="catalytic activity">
    <reaction evidence="6">
        <text>a 2'-deoxyadenosine in DNA + S-adenosyl-L-methionine = an N(6)-methyl-2'-deoxyadenosine in DNA + S-adenosyl-L-homocysteine + H(+)</text>
        <dbReference type="Rhea" id="RHEA:15197"/>
        <dbReference type="Rhea" id="RHEA-COMP:12418"/>
        <dbReference type="Rhea" id="RHEA-COMP:12419"/>
        <dbReference type="ChEBI" id="CHEBI:15378"/>
        <dbReference type="ChEBI" id="CHEBI:57856"/>
        <dbReference type="ChEBI" id="CHEBI:59789"/>
        <dbReference type="ChEBI" id="CHEBI:90615"/>
        <dbReference type="ChEBI" id="CHEBI:90616"/>
        <dbReference type="EC" id="2.1.1.72"/>
    </reaction>
</comment>
<keyword evidence="10" id="KW-1185">Reference proteome</keyword>
<evidence type="ECO:0000313" key="10">
    <source>
        <dbReference type="Proteomes" id="UP000037822"/>
    </source>
</evidence>
<dbReference type="GO" id="GO:0003677">
    <property type="term" value="F:DNA binding"/>
    <property type="evidence" value="ECO:0007669"/>
    <property type="project" value="InterPro"/>
</dbReference>
<dbReference type="PROSITE" id="PS00092">
    <property type="entry name" value="N6_MTASE"/>
    <property type="match status" value="1"/>
</dbReference>
<dbReference type="InterPro" id="IPR041635">
    <property type="entry name" value="Type_ISP_LLaBIII_C"/>
</dbReference>
<evidence type="ECO:0000256" key="2">
    <source>
        <dbReference type="ARBA" id="ARBA00011900"/>
    </source>
</evidence>
<dbReference type="GO" id="GO:0008170">
    <property type="term" value="F:N-methyltransferase activity"/>
    <property type="evidence" value="ECO:0007669"/>
    <property type="project" value="InterPro"/>
</dbReference>
<keyword evidence="3" id="KW-0489">Methyltransferase</keyword>
<evidence type="ECO:0000259" key="7">
    <source>
        <dbReference type="Pfam" id="PF02384"/>
    </source>
</evidence>
<dbReference type="PANTHER" id="PTHR33841">
    <property type="entry name" value="DNA METHYLTRANSFERASE YEEA-RELATED"/>
    <property type="match status" value="1"/>
</dbReference>
<organism evidence="9 10">
    <name type="scientific">Bosea vaviloviae</name>
    <dbReference type="NCBI Taxonomy" id="1526658"/>
    <lineage>
        <taxon>Bacteria</taxon>
        <taxon>Pseudomonadati</taxon>
        <taxon>Pseudomonadota</taxon>
        <taxon>Alphaproteobacteria</taxon>
        <taxon>Hyphomicrobiales</taxon>
        <taxon>Boseaceae</taxon>
        <taxon>Bosea</taxon>
    </lineage>
</organism>
<keyword evidence="5" id="KW-0680">Restriction system</keyword>
<proteinExistence type="inferred from homology"/>
<dbReference type="GO" id="GO:0009307">
    <property type="term" value="P:DNA restriction-modification system"/>
    <property type="evidence" value="ECO:0007669"/>
    <property type="project" value="UniProtKB-KW"/>
</dbReference>
<dbReference type="OrthoDB" id="9806213at2"/>
<gene>
    <name evidence="9" type="ORF">AE618_04305</name>
</gene>
<dbReference type="Proteomes" id="UP000037822">
    <property type="component" value="Unassembled WGS sequence"/>
</dbReference>
<dbReference type="PANTHER" id="PTHR33841:SF1">
    <property type="entry name" value="DNA METHYLTRANSFERASE A"/>
    <property type="match status" value="1"/>
</dbReference>
<evidence type="ECO:0000256" key="3">
    <source>
        <dbReference type="ARBA" id="ARBA00022603"/>
    </source>
</evidence>
<feature type="domain" description="DNA methylase adenine-specific" evidence="7">
    <location>
        <begin position="329"/>
        <end position="405"/>
    </location>
</feature>
<dbReference type="Pfam" id="PF18135">
    <property type="entry name" value="Type_ISP_C"/>
    <property type="match status" value="1"/>
</dbReference>
<dbReference type="PRINTS" id="PR00507">
    <property type="entry name" value="N12N6MTFRASE"/>
</dbReference>
<sequence length="1058" mass="116705">MTTINLLQAYARRIRDLRRANADVPETGLAPAFQTLLQALTAGPLAGQGLTVVPEFNNPGFGRPDIALMRAGSPARAFVELKSLSKPADPTRWRDNDRRQFVLAQELASWASCNFHEIRLFARGEEVALASVVPEAALRPDRDDARADRLIAQHDSAPLIRLVERLCLSAGQEPTARDAPHLAKLLAHSARLVRGIVQDRLSELRRLGVDQHALLDVRRVFRDELYAHPEAGGYPEADFDVLFSAAFAQTLAFGLLLVREARNEPVGADAWRHMPGEHPLMQTALRLLSFDEVVAEIGVGFDAMRDTINSFTPDILAVGADGRDPILYFYENFLETFDPDARERFGVYYTPIEVVRFMCGALDCALKERLAPRGLRDEAVTILDPATGTGTFLLGLAERVWSQAAASDGPGMAALELRNLAGRLFGFELLVGPYAVAHYRLHHALQRPAGPGEAPRPALQLPRLGVYLADTLSRPGADAAAGHLGFVGEGIAEERREANRIKAAQPIMAIIGNPPYRRLEEGENRTLVGDWMDGLWDDLKRPVRDAGQGGQLNTFPEFSVAFWRWALWKLFDSDDAPQRGVVAFITNRKFLTGWPYAGLRQMMRRRFDRIEIIDLRGDVRRGERAGVEDDQGVFNIQVGTAITIAIADGSKAEGALAEVRYLDSWAEGRFSRRAKLEWLENAAAVGRLANDVSVERPELDDFRPEPFMNGEWVSLSELFGFQRSGVQTKRDSFAYATSRQLLRERIDTLRRIPDEQAANLFHPTAARTLASARARDFEDRHAIRSAYRPFDVRWLYNDFAFIDRPRPELQAVWGQQNLALYALPGGVGSGPAVWCHGLLPDYHAFRGSYGGYAFPLHDRRPESAGTNLSPALLAGLAAAYGAAVTPEATFDAILGLLSATSYTLRFAEDLEDVFPHVPFPAARATFDEAGRIGAEIRALETFVRAPAARPPGFTRVDSEPRGPVAPVAYVDGAITLCADGSGRISGIPWEVWEFSVSGYRVLPRWIDGRQGLPADLALVRELRDICGRIAELIELFAGADTVLADAIANPLSREALGL</sequence>
<dbReference type="GO" id="GO:0032259">
    <property type="term" value="P:methylation"/>
    <property type="evidence" value="ECO:0007669"/>
    <property type="project" value="UniProtKB-KW"/>
</dbReference>
<comment type="similarity">
    <text evidence="1">Belongs to the N(4)/N(6)-methyltransferase family.</text>
</comment>
<name>A0A0N1N2Q0_9HYPH</name>
<dbReference type="InterPro" id="IPR003356">
    <property type="entry name" value="DNA_methylase_A-5"/>
</dbReference>
<dbReference type="InterPro" id="IPR029063">
    <property type="entry name" value="SAM-dependent_MTases_sf"/>
</dbReference>
<protein>
    <recommendedName>
        <fullName evidence="2">site-specific DNA-methyltransferase (adenine-specific)</fullName>
        <ecNumber evidence="2">2.1.1.72</ecNumber>
    </recommendedName>
</protein>
<dbReference type="InterPro" id="IPR002052">
    <property type="entry name" value="DNA_methylase_N6_adenine_CS"/>
</dbReference>
<dbReference type="RefSeq" id="WP_054207807.1">
    <property type="nucleotide sequence ID" value="NZ_LGSZ01000022.1"/>
</dbReference>
<evidence type="ECO:0000259" key="8">
    <source>
        <dbReference type="Pfam" id="PF18135"/>
    </source>
</evidence>
<dbReference type="Gene3D" id="3.40.50.150">
    <property type="entry name" value="Vaccinia Virus protein VP39"/>
    <property type="match status" value="1"/>
</dbReference>
<dbReference type="InterPro" id="IPR050953">
    <property type="entry name" value="N4_N6_ade-DNA_methylase"/>
</dbReference>
<evidence type="ECO:0000256" key="4">
    <source>
        <dbReference type="ARBA" id="ARBA00022679"/>
    </source>
</evidence>
<dbReference type="GO" id="GO:0009007">
    <property type="term" value="F:site-specific DNA-methyltransferase (adenine-specific) activity"/>
    <property type="evidence" value="ECO:0007669"/>
    <property type="project" value="UniProtKB-EC"/>
</dbReference>
<dbReference type="PATRIC" id="fig|1526658.3.peg.3199"/>
<evidence type="ECO:0000256" key="6">
    <source>
        <dbReference type="ARBA" id="ARBA00047942"/>
    </source>
</evidence>
<dbReference type="EC" id="2.1.1.72" evidence="2"/>
<feature type="domain" description="Type ISP restriction-modification enzyme LLaBIII C-terminal specificity" evidence="8">
    <location>
        <begin position="717"/>
        <end position="1015"/>
    </location>
</feature>
<evidence type="ECO:0000256" key="5">
    <source>
        <dbReference type="ARBA" id="ARBA00022747"/>
    </source>
</evidence>
<dbReference type="Pfam" id="PF02384">
    <property type="entry name" value="N6_Mtase"/>
    <property type="match status" value="1"/>
</dbReference>
<reference evidence="9 10" key="1">
    <citation type="submission" date="2015-07" db="EMBL/GenBank/DDBJ databases">
        <title>Whole genome sequencing of Bosea vaviloviae isolated from cave pool.</title>
        <authorList>
            <person name="Tan N.E.H."/>
            <person name="Lee Y.P."/>
            <person name="Gan H.M."/>
            <person name="Barton H."/>
            <person name="Savka M.A."/>
        </authorList>
    </citation>
    <scope>NUCLEOTIDE SEQUENCE [LARGE SCALE GENOMIC DNA]</scope>
    <source>
        <strain evidence="9 10">SD260</strain>
    </source>
</reference>
<dbReference type="EMBL" id="LGSZ01000022">
    <property type="protein sequence ID" value="KPH82148.1"/>
    <property type="molecule type" value="Genomic_DNA"/>
</dbReference>